<name>A0A849IAU4_9HYPH</name>
<feature type="region of interest" description="Disordered" evidence="3">
    <location>
        <begin position="1"/>
        <end position="30"/>
    </location>
</feature>
<dbReference type="InterPro" id="IPR006442">
    <property type="entry name" value="Antitoxin_Phd/YefM"/>
</dbReference>
<dbReference type="SUPFAM" id="SSF143120">
    <property type="entry name" value="YefM-like"/>
    <property type="match status" value="1"/>
</dbReference>
<gene>
    <name evidence="4" type="ORF">HJG44_13380</name>
</gene>
<evidence type="ECO:0000313" key="5">
    <source>
        <dbReference type="Proteomes" id="UP000564885"/>
    </source>
</evidence>
<comment type="function">
    <text evidence="2">Antitoxin component of a type II toxin-antitoxin (TA) system.</text>
</comment>
<dbReference type="Gene3D" id="3.40.1620.10">
    <property type="entry name" value="YefM-like domain"/>
    <property type="match status" value="1"/>
</dbReference>
<comment type="similarity">
    <text evidence="1 2">Belongs to the phD/YefM antitoxin family.</text>
</comment>
<comment type="caution">
    <text evidence="4">The sequence shown here is derived from an EMBL/GenBank/DDBJ whole genome shotgun (WGS) entry which is preliminary data.</text>
</comment>
<sequence length="85" mass="9331">MTVSRMTSREFNQDTARAKRAAENGPVLITDRGTPSHVLLSIEDYRRLTEGGPSLLDAIAPAEAQDFEFEPPRLHGALLSVPDLI</sequence>
<evidence type="ECO:0000313" key="4">
    <source>
        <dbReference type="EMBL" id="NNM73375.1"/>
    </source>
</evidence>
<reference evidence="4 5" key="1">
    <citation type="submission" date="2020-04" db="EMBL/GenBank/DDBJ databases">
        <title>Enterovirga sp. isolate from soil.</title>
        <authorList>
            <person name="Chea S."/>
            <person name="Kim D.-U."/>
        </authorList>
    </citation>
    <scope>NUCLEOTIDE SEQUENCE [LARGE SCALE GENOMIC DNA]</scope>
    <source>
        <strain evidence="4 5">DB1703</strain>
    </source>
</reference>
<proteinExistence type="inferred from homology"/>
<dbReference type="Proteomes" id="UP000564885">
    <property type="component" value="Unassembled WGS sequence"/>
</dbReference>
<feature type="compositionally biased region" description="Basic and acidic residues" evidence="3">
    <location>
        <begin position="7"/>
        <end position="22"/>
    </location>
</feature>
<dbReference type="InterPro" id="IPR036165">
    <property type="entry name" value="YefM-like_sf"/>
</dbReference>
<dbReference type="EMBL" id="JABEPP010000003">
    <property type="protein sequence ID" value="NNM73375.1"/>
    <property type="molecule type" value="Genomic_DNA"/>
</dbReference>
<dbReference type="AlphaFoldDB" id="A0A849IAU4"/>
<evidence type="ECO:0000256" key="3">
    <source>
        <dbReference type="SAM" id="MobiDB-lite"/>
    </source>
</evidence>
<dbReference type="NCBIfam" id="TIGR01552">
    <property type="entry name" value="phd_fam"/>
    <property type="match status" value="1"/>
</dbReference>
<evidence type="ECO:0000256" key="1">
    <source>
        <dbReference type="ARBA" id="ARBA00009981"/>
    </source>
</evidence>
<dbReference type="Pfam" id="PF02604">
    <property type="entry name" value="PhdYeFM_antitox"/>
    <property type="match status" value="1"/>
</dbReference>
<keyword evidence="5" id="KW-1185">Reference proteome</keyword>
<protein>
    <recommendedName>
        <fullName evidence="2">Antitoxin</fullName>
    </recommendedName>
</protein>
<organism evidence="4 5">
    <name type="scientific">Enterovirga aerilata</name>
    <dbReference type="NCBI Taxonomy" id="2730920"/>
    <lineage>
        <taxon>Bacteria</taxon>
        <taxon>Pseudomonadati</taxon>
        <taxon>Pseudomonadota</taxon>
        <taxon>Alphaproteobacteria</taxon>
        <taxon>Hyphomicrobiales</taxon>
        <taxon>Methylobacteriaceae</taxon>
        <taxon>Enterovirga</taxon>
    </lineage>
</organism>
<evidence type="ECO:0000256" key="2">
    <source>
        <dbReference type="RuleBase" id="RU362080"/>
    </source>
</evidence>
<dbReference type="RefSeq" id="WP_171218830.1">
    <property type="nucleotide sequence ID" value="NZ_JABEPP010000003.1"/>
</dbReference>
<accession>A0A849IAU4</accession>